<organism evidence="3 4">
    <name type="scientific">Litorivicinus lipolyticus</name>
    <dbReference type="NCBI Taxonomy" id="418701"/>
    <lineage>
        <taxon>Bacteria</taxon>
        <taxon>Pseudomonadati</taxon>
        <taxon>Pseudomonadota</taxon>
        <taxon>Gammaproteobacteria</taxon>
        <taxon>Oceanospirillales</taxon>
        <taxon>Litorivicinaceae</taxon>
        <taxon>Litorivicinus</taxon>
    </lineage>
</organism>
<keyword evidence="1" id="KW-1133">Transmembrane helix</keyword>
<keyword evidence="1" id="KW-0997">Cell inner membrane</keyword>
<keyword evidence="4" id="KW-1185">Reference proteome</keyword>
<dbReference type="OrthoDB" id="3238663at2"/>
<dbReference type="InterPro" id="IPR005185">
    <property type="entry name" value="YccF"/>
</dbReference>
<dbReference type="InterPro" id="IPR052937">
    <property type="entry name" value="Inner_membrane_protein"/>
</dbReference>
<accession>A0A5Q2Q7Z1</accession>
<feature type="transmembrane region" description="Helical" evidence="1">
    <location>
        <begin position="68"/>
        <end position="86"/>
    </location>
</feature>
<dbReference type="PANTHER" id="PTHR42903">
    <property type="entry name" value="INNER MEMBRANE PROTEIN YCCF"/>
    <property type="match status" value="1"/>
</dbReference>
<dbReference type="InterPro" id="IPR031308">
    <property type="entry name" value="UCP028777"/>
</dbReference>
<dbReference type="KEGG" id="llp:GH975_00440"/>
<feature type="transmembrane region" description="Helical" evidence="1">
    <location>
        <begin position="92"/>
        <end position="114"/>
    </location>
</feature>
<protein>
    <recommendedName>
        <fullName evidence="1">Inner membrane protein YccF</fullName>
    </recommendedName>
</protein>
<evidence type="ECO:0000313" key="4">
    <source>
        <dbReference type="Proteomes" id="UP000388235"/>
    </source>
</evidence>
<sequence>MRLIGNILWFILFGWWLALLWLLGGLVFALSIIGLPLTRSALELAKMSAFPFGKTVVYVRDLDHRTDGMAQFTGVIGFIFNVLWLLTFGLSLFISFVVAGLIACITIILIPFGIQAFKLAIIALWPVGRRVKSTDELFEKPMGT</sequence>
<dbReference type="Proteomes" id="UP000388235">
    <property type="component" value="Chromosome"/>
</dbReference>
<name>A0A5Q2Q7Z1_9GAMM</name>
<gene>
    <name evidence="3" type="ORF">GH975_00440</name>
</gene>
<feature type="transmembrane region" description="Helical" evidence="1">
    <location>
        <begin position="6"/>
        <end position="37"/>
    </location>
</feature>
<keyword evidence="1" id="KW-0472">Membrane</keyword>
<feature type="domain" description="Inner membrane component" evidence="2">
    <location>
        <begin position="79"/>
        <end position="129"/>
    </location>
</feature>
<dbReference type="AlphaFoldDB" id="A0A5Q2Q7Z1"/>
<feature type="domain" description="Inner membrane component" evidence="2">
    <location>
        <begin position="4"/>
        <end position="54"/>
    </location>
</feature>
<evidence type="ECO:0000313" key="3">
    <source>
        <dbReference type="EMBL" id="QGG79103.1"/>
    </source>
</evidence>
<dbReference type="EMBL" id="CP045871">
    <property type="protein sequence ID" value="QGG79103.1"/>
    <property type="molecule type" value="Genomic_DNA"/>
</dbReference>
<dbReference type="RefSeq" id="WP_153712607.1">
    <property type="nucleotide sequence ID" value="NZ_CP045871.1"/>
</dbReference>
<evidence type="ECO:0000259" key="2">
    <source>
        <dbReference type="Pfam" id="PF03733"/>
    </source>
</evidence>
<dbReference type="PIRSF" id="PIRSF028777">
    <property type="entry name" value="UCP028777"/>
    <property type="match status" value="1"/>
</dbReference>
<evidence type="ECO:0000256" key="1">
    <source>
        <dbReference type="PIRNR" id="PIRNR028777"/>
    </source>
</evidence>
<dbReference type="PANTHER" id="PTHR42903:SF1">
    <property type="entry name" value="INNER MEMBRANE PROTEIN YCCF"/>
    <property type="match status" value="1"/>
</dbReference>
<keyword evidence="1" id="KW-0812">Transmembrane</keyword>
<reference evidence="3 4" key="1">
    <citation type="submission" date="2019-11" db="EMBL/GenBank/DDBJ databases">
        <authorList>
            <person name="Khan S.A."/>
            <person name="Jeon C.O."/>
            <person name="Chun B.H."/>
        </authorList>
    </citation>
    <scope>NUCLEOTIDE SEQUENCE [LARGE SCALE GENOMIC DNA]</scope>
    <source>
        <strain evidence="3 4">IMCC 1097</strain>
    </source>
</reference>
<dbReference type="GO" id="GO:0005886">
    <property type="term" value="C:plasma membrane"/>
    <property type="evidence" value="ECO:0007669"/>
    <property type="project" value="UniProtKB-SubCell"/>
</dbReference>
<proteinExistence type="predicted"/>
<comment type="subcellular location">
    <subcellularLocation>
        <location evidence="1">Cell inner membrane</location>
        <topology evidence="1">Multi-pass membrane protein</topology>
    </subcellularLocation>
</comment>
<keyword evidence="1" id="KW-1003">Cell membrane</keyword>
<dbReference type="Pfam" id="PF03733">
    <property type="entry name" value="YccF"/>
    <property type="match status" value="2"/>
</dbReference>